<name>A0ABW4YD88_9GAMM</name>
<evidence type="ECO:0000313" key="1">
    <source>
        <dbReference type="EMBL" id="MFD2113656.1"/>
    </source>
</evidence>
<dbReference type="EMBL" id="JBHUHX010000052">
    <property type="protein sequence ID" value="MFD2113656.1"/>
    <property type="molecule type" value="Genomic_DNA"/>
</dbReference>
<comment type="caution">
    <text evidence="1">The sequence shown here is derived from an EMBL/GenBank/DDBJ whole genome shotgun (WGS) entry which is preliminary data.</text>
</comment>
<evidence type="ECO:0000313" key="2">
    <source>
        <dbReference type="Proteomes" id="UP001597337"/>
    </source>
</evidence>
<dbReference type="Proteomes" id="UP001597337">
    <property type="component" value="Unassembled WGS sequence"/>
</dbReference>
<dbReference type="RefSeq" id="WP_386028488.1">
    <property type="nucleotide sequence ID" value="NZ_JBHUHX010000052.1"/>
</dbReference>
<gene>
    <name evidence="1" type="ORF">ACFSJC_17550</name>
</gene>
<protein>
    <submittedName>
        <fullName evidence="1">Uncharacterized protein</fullName>
    </submittedName>
</protein>
<sequence length="65" mass="7289">MRIKTKLILIGLLPWGMAVAFGLVFSQGHTQLGALRDRVGQTDEWLSRLEGFERAASFSTFGHRI</sequence>
<accession>A0ABW4YD88</accession>
<organism evidence="1 2">
    <name type="scientific">Thiorhodococcus fuscus</name>
    <dbReference type="NCBI Taxonomy" id="527200"/>
    <lineage>
        <taxon>Bacteria</taxon>
        <taxon>Pseudomonadati</taxon>
        <taxon>Pseudomonadota</taxon>
        <taxon>Gammaproteobacteria</taxon>
        <taxon>Chromatiales</taxon>
        <taxon>Chromatiaceae</taxon>
        <taxon>Thiorhodococcus</taxon>
    </lineage>
</organism>
<proteinExistence type="predicted"/>
<keyword evidence="2" id="KW-1185">Reference proteome</keyword>
<reference evidence="2" key="1">
    <citation type="journal article" date="2019" name="Int. J. Syst. Evol. Microbiol.">
        <title>The Global Catalogue of Microorganisms (GCM) 10K type strain sequencing project: providing services to taxonomists for standard genome sequencing and annotation.</title>
        <authorList>
            <consortium name="The Broad Institute Genomics Platform"/>
            <consortium name="The Broad Institute Genome Sequencing Center for Infectious Disease"/>
            <person name="Wu L."/>
            <person name="Ma J."/>
        </authorList>
    </citation>
    <scope>NUCLEOTIDE SEQUENCE [LARGE SCALE GENOMIC DNA]</scope>
    <source>
        <strain evidence="2">KACC 12597</strain>
    </source>
</reference>